<feature type="compositionally biased region" description="Low complexity" evidence="1">
    <location>
        <begin position="92"/>
        <end position="106"/>
    </location>
</feature>
<dbReference type="PANTHER" id="PTHR39400:SF1">
    <property type="entry name" value="PIG-P DOMAIN-CONTAINING PROTEIN"/>
    <property type="match status" value="1"/>
</dbReference>
<sequence>MDADNDDEPHAKPGHRRSLSGRLLATLPFLRHSDPDPDPDLSPAPSPADETDALLPRRHKNTTTSGGGGRRRRGSLRKTALLGPGRQRTSDLLQASALAPRPASSLTTSEHDDRPPRGRDRSYSHSSTAAAAASSSSDSGWPTPRPTAQQQQQQTYASTTDDDEQQQQQGRSNGSGGSTLGPAHFAALQRRRSAKSAVTIGAAAGGALSGATTRHSSPLALPPATLDLDEWDYGETEWWGWVVLVVTWVVFVVGMGSCLDVWSWAWDVGETPYAPPELEDDPTLPIVGYYPALMVLTAVMAWVWVVVAWVGMKYFRHAKFMGDES</sequence>
<dbReference type="RefSeq" id="XP_033400751.1">
    <property type="nucleotide sequence ID" value="XM_033535317.1"/>
</dbReference>
<evidence type="ECO:0000313" key="3">
    <source>
        <dbReference type="EMBL" id="KAF2145039.1"/>
    </source>
</evidence>
<dbReference type="Proteomes" id="UP000799438">
    <property type="component" value="Unassembled WGS sequence"/>
</dbReference>
<organism evidence="3 4">
    <name type="scientific">Aplosporella prunicola CBS 121167</name>
    <dbReference type="NCBI Taxonomy" id="1176127"/>
    <lineage>
        <taxon>Eukaryota</taxon>
        <taxon>Fungi</taxon>
        <taxon>Dikarya</taxon>
        <taxon>Ascomycota</taxon>
        <taxon>Pezizomycotina</taxon>
        <taxon>Dothideomycetes</taxon>
        <taxon>Dothideomycetes incertae sedis</taxon>
        <taxon>Botryosphaeriales</taxon>
        <taxon>Aplosporellaceae</taxon>
        <taxon>Aplosporella</taxon>
    </lineage>
</organism>
<name>A0A6A6BLP4_9PEZI</name>
<dbReference type="Pfam" id="PF15159">
    <property type="entry name" value="PIG-Y"/>
    <property type="match status" value="1"/>
</dbReference>
<dbReference type="InterPro" id="IPR029164">
    <property type="entry name" value="PIG-Y"/>
</dbReference>
<accession>A0A6A6BLP4</accession>
<feature type="transmembrane region" description="Helical" evidence="2">
    <location>
        <begin position="238"/>
        <end position="266"/>
    </location>
</feature>
<keyword evidence="2" id="KW-1133">Transmembrane helix</keyword>
<keyword evidence="2" id="KW-0472">Membrane</keyword>
<keyword evidence="4" id="KW-1185">Reference proteome</keyword>
<dbReference type="OrthoDB" id="2157498at2759"/>
<feature type="compositionally biased region" description="Low complexity" evidence="1">
    <location>
        <begin position="124"/>
        <end position="139"/>
    </location>
</feature>
<feature type="region of interest" description="Disordered" evidence="1">
    <location>
        <begin position="1"/>
        <end position="182"/>
    </location>
</feature>
<dbReference type="AlphaFoldDB" id="A0A6A6BLP4"/>
<protein>
    <submittedName>
        <fullName evidence="3">Uncharacterized protein</fullName>
    </submittedName>
</protein>
<evidence type="ECO:0000313" key="4">
    <source>
        <dbReference type="Proteomes" id="UP000799438"/>
    </source>
</evidence>
<reference evidence="3" key="1">
    <citation type="journal article" date="2020" name="Stud. Mycol.">
        <title>101 Dothideomycetes genomes: a test case for predicting lifestyles and emergence of pathogens.</title>
        <authorList>
            <person name="Haridas S."/>
            <person name="Albert R."/>
            <person name="Binder M."/>
            <person name="Bloem J."/>
            <person name="Labutti K."/>
            <person name="Salamov A."/>
            <person name="Andreopoulos B."/>
            <person name="Baker S."/>
            <person name="Barry K."/>
            <person name="Bills G."/>
            <person name="Bluhm B."/>
            <person name="Cannon C."/>
            <person name="Castanera R."/>
            <person name="Culley D."/>
            <person name="Daum C."/>
            <person name="Ezra D."/>
            <person name="Gonzalez J."/>
            <person name="Henrissat B."/>
            <person name="Kuo A."/>
            <person name="Liang C."/>
            <person name="Lipzen A."/>
            <person name="Lutzoni F."/>
            <person name="Magnuson J."/>
            <person name="Mondo S."/>
            <person name="Nolan M."/>
            <person name="Ohm R."/>
            <person name="Pangilinan J."/>
            <person name="Park H.-J."/>
            <person name="Ramirez L."/>
            <person name="Alfaro M."/>
            <person name="Sun H."/>
            <person name="Tritt A."/>
            <person name="Yoshinaga Y."/>
            <person name="Zwiers L.-H."/>
            <person name="Turgeon B."/>
            <person name="Goodwin S."/>
            <person name="Spatafora J."/>
            <person name="Crous P."/>
            <person name="Grigoriev I."/>
        </authorList>
    </citation>
    <scope>NUCLEOTIDE SEQUENCE</scope>
    <source>
        <strain evidence="3">CBS 121167</strain>
    </source>
</reference>
<dbReference type="GeneID" id="54292811"/>
<feature type="transmembrane region" description="Helical" evidence="2">
    <location>
        <begin position="286"/>
        <end position="311"/>
    </location>
</feature>
<feature type="compositionally biased region" description="Basic and acidic residues" evidence="1">
    <location>
        <begin position="109"/>
        <end position="123"/>
    </location>
</feature>
<keyword evidence="2" id="KW-0812">Transmembrane</keyword>
<dbReference type="PANTHER" id="PTHR39400">
    <property type="entry name" value="YALI0E29227P"/>
    <property type="match status" value="1"/>
</dbReference>
<dbReference type="EMBL" id="ML995478">
    <property type="protein sequence ID" value="KAF2145039.1"/>
    <property type="molecule type" value="Genomic_DNA"/>
</dbReference>
<gene>
    <name evidence="3" type="ORF">K452DRAFT_133930</name>
</gene>
<proteinExistence type="predicted"/>
<evidence type="ECO:0000256" key="2">
    <source>
        <dbReference type="SAM" id="Phobius"/>
    </source>
</evidence>
<evidence type="ECO:0000256" key="1">
    <source>
        <dbReference type="SAM" id="MobiDB-lite"/>
    </source>
</evidence>